<dbReference type="RefSeq" id="XP_068367980.1">
    <property type="nucleotide sequence ID" value="XM_068498024.1"/>
</dbReference>
<keyword evidence="1" id="KW-0472">Membrane</keyword>
<evidence type="ECO:0000313" key="2">
    <source>
        <dbReference type="EMBL" id="OHT14844.1"/>
    </source>
</evidence>
<sequence length="344" mass="39897">MLKSIIHTPLNLIEMLFISIVSIIHICIFYYMIPTPIDQESISKNDVKCRTCDLPPSSEYSSTYEDAVFATCYEDNADLRLFFNSLRSTGYQGQTYLITSQKYLKSYTSKLKDEIACGLNTISIKSSYSDESNFKKYFDLEKYLSAPSKSFSKVLIADPKRMVFFRDPFEIFYNANRVYSLKQNISSEDSRFFVSENSKCLSEFNYSYKSYYDPVFIAGGHLQVSRVLKIFLKEKYTEQCILEAEKNNKENVYKNDKNSLNNINEIVSWSQLGNVREFYLQTIRFLALVPTNDKIAVNANQVFEDSKLSSYNSQSTEVTIPGIVIDYKDSNVFESFFKRICRIK</sequence>
<organism evidence="2 3">
    <name type="scientific">Tritrichomonas foetus</name>
    <dbReference type="NCBI Taxonomy" id="1144522"/>
    <lineage>
        <taxon>Eukaryota</taxon>
        <taxon>Metamonada</taxon>
        <taxon>Parabasalia</taxon>
        <taxon>Tritrichomonadida</taxon>
        <taxon>Tritrichomonadidae</taxon>
        <taxon>Tritrichomonas</taxon>
    </lineage>
</organism>
<dbReference type="VEuPathDB" id="TrichDB:TRFO_14806"/>
<dbReference type="Proteomes" id="UP000179807">
    <property type="component" value="Unassembled WGS sequence"/>
</dbReference>
<reference evidence="2" key="1">
    <citation type="submission" date="2016-10" db="EMBL/GenBank/DDBJ databases">
        <authorList>
            <person name="Benchimol M."/>
            <person name="Almeida L.G."/>
            <person name="Vasconcelos A.T."/>
            <person name="Perreira-Neves A."/>
            <person name="Rosa I.A."/>
            <person name="Tasca T."/>
            <person name="Bogo M.R."/>
            <person name="de Souza W."/>
        </authorList>
    </citation>
    <scope>NUCLEOTIDE SEQUENCE [LARGE SCALE GENOMIC DNA]</scope>
    <source>
        <strain evidence="2">K</strain>
    </source>
</reference>
<comment type="caution">
    <text evidence="2">The sequence shown here is derived from an EMBL/GenBank/DDBJ whole genome shotgun (WGS) entry which is preliminary data.</text>
</comment>
<proteinExistence type="predicted"/>
<keyword evidence="1" id="KW-1133">Transmembrane helix</keyword>
<name>A0A1J4KYR3_9EUKA</name>
<keyword evidence="3" id="KW-1185">Reference proteome</keyword>
<dbReference type="EMBL" id="MLAK01000314">
    <property type="protein sequence ID" value="OHT14844.1"/>
    <property type="molecule type" value="Genomic_DNA"/>
</dbReference>
<protein>
    <submittedName>
        <fullName evidence="2">Uncharacterized protein</fullName>
    </submittedName>
</protein>
<feature type="transmembrane region" description="Helical" evidence="1">
    <location>
        <begin position="12"/>
        <end position="33"/>
    </location>
</feature>
<dbReference type="AlphaFoldDB" id="A0A1J4KYR3"/>
<keyword evidence="1" id="KW-0812">Transmembrane</keyword>
<accession>A0A1J4KYR3</accession>
<gene>
    <name evidence="2" type="ORF">TRFO_14806</name>
</gene>
<dbReference type="GeneID" id="94832728"/>
<evidence type="ECO:0000256" key="1">
    <source>
        <dbReference type="SAM" id="Phobius"/>
    </source>
</evidence>
<evidence type="ECO:0000313" key="3">
    <source>
        <dbReference type="Proteomes" id="UP000179807"/>
    </source>
</evidence>